<evidence type="ECO:0000256" key="8">
    <source>
        <dbReference type="ARBA" id="ARBA00023196"/>
    </source>
</evidence>
<organism evidence="11 12">
    <name type="scientific">Candidatus Uhrbacteria bacterium GW2011_GWE2_46_68</name>
    <dbReference type="NCBI Taxonomy" id="1618994"/>
    <lineage>
        <taxon>Bacteria</taxon>
        <taxon>Candidatus Uhriibacteriota</taxon>
    </lineage>
</organism>
<sequence>MAVQTRAIKRRIKSVTSTRKITKAMELVAASKMRKAVSAVLGTRPYATLAWDTVKSVSKVTQIDLHPLLYTHGSSNKILLVLLSSDRGLAGGFNVNMVRKTFERLRAWEGKEVEVICIGRRGAHAMKKAGKNIIASFTDITTAPTYKDTLPIGRLIVNEFVKGSYEQVFVAYTDFVSAIAQQPTIFQLLPLGALEESKELGKVSQTTPVEVIRGSREYTFEPSPADVLNFLLPKLIETMLYQAVLESAASEHSARMMAMRNASEAASDMIHDLTFTYNQARQAGITQEIAEISSGKAALEQT</sequence>
<dbReference type="PATRIC" id="fig|1618994.3.peg.507"/>
<dbReference type="GO" id="GO:0005524">
    <property type="term" value="F:ATP binding"/>
    <property type="evidence" value="ECO:0007669"/>
    <property type="project" value="UniProtKB-UniRule"/>
</dbReference>
<comment type="subunit">
    <text evidence="10">F-type ATPases have 2 components, CF(1) - the catalytic core - and CF(0) - the membrane proton channel. CF(1) has five subunits: alpha(3), beta(3), gamma(1), delta(1), epsilon(1). CF(0) has three main subunits: a, b and c.</text>
</comment>
<dbReference type="InterPro" id="IPR035968">
    <property type="entry name" value="ATP_synth_F1_ATPase_gsu"/>
</dbReference>
<dbReference type="Gene3D" id="1.10.287.80">
    <property type="entry name" value="ATP synthase, gamma subunit, helix hairpin domain"/>
    <property type="match status" value="2"/>
</dbReference>
<dbReference type="GO" id="GO:0045259">
    <property type="term" value="C:proton-transporting ATP synthase complex"/>
    <property type="evidence" value="ECO:0007669"/>
    <property type="project" value="UniProtKB-KW"/>
</dbReference>
<evidence type="ECO:0000256" key="10">
    <source>
        <dbReference type="HAMAP-Rule" id="MF_00815"/>
    </source>
</evidence>
<comment type="caution">
    <text evidence="11">The sequence shown here is derived from an EMBL/GenBank/DDBJ whole genome shotgun (WGS) entry which is preliminary data.</text>
</comment>
<dbReference type="SUPFAM" id="SSF52943">
    <property type="entry name" value="ATP synthase (F1-ATPase), gamma subunit"/>
    <property type="match status" value="1"/>
</dbReference>
<comment type="function">
    <text evidence="1 10">Produces ATP from ADP in the presence of a proton gradient across the membrane. The gamma chain is believed to be important in regulating ATPase activity and the flow of protons through the CF(0) complex.</text>
</comment>
<evidence type="ECO:0000256" key="3">
    <source>
        <dbReference type="ARBA" id="ARBA00007681"/>
    </source>
</evidence>
<dbReference type="CDD" id="cd12151">
    <property type="entry name" value="F1-ATPase_gamma"/>
    <property type="match status" value="1"/>
</dbReference>
<keyword evidence="10" id="KW-1003">Cell membrane</keyword>
<dbReference type="GO" id="GO:0046933">
    <property type="term" value="F:proton-transporting ATP synthase activity, rotational mechanism"/>
    <property type="evidence" value="ECO:0007669"/>
    <property type="project" value="UniProtKB-UniRule"/>
</dbReference>
<dbReference type="GO" id="GO:0042777">
    <property type="term" value="P:proton motive force-driven plasma membrane ATP synthesis"/>
    <property type="evidence" value="ECO:0007669"/>
    <property type="project" value="UniProtKB-UniRule"/>
</dbReference>
<evidence type="ECO:0000313" key="12">
    <source>
        <dbReference type="Proteomes" id="UP000034795"/>
    </source>
</evidence>
<dbReference type="InterPro" id="IPR000131">
    <property type="entry name" value="ATP_synth_F1_gsu"/>
</dbReference>
<evidence type="ECO:0000256" key="1">
    <source>
        <dbReference type="ARBA" id="ARBA00003456"/>
    </source>
</evidence>
<evidence type="ECO:0000256" key="2">
    <source>
        <dbReference type="ARBA" id="ARBA00004170"/>
    </source>
</evidence>
<reference evidence="11 12" key="1">
    <citation type="journal article" date="2015" name="Nature">
        <title>rRNA introns, odd ribosomes, and small enigmatic genomes across a large radiation of phyla.</title>
        <authorList>
            <person name="Brown C.T."/>
            <person name="Hug L.A."/>
            <person name="Thomas B.C."/>
            <person name="Sharon I."/>
            <person name="Castelle C.J."/>
            <person name="Singh A."/>
            <person name="Wilkins M.J."/>
            <person name="Williams K.H."/>
            <person name="Banfield J.F."/>
        </authorList>
    </citation>
    <scope>NUCLEOTIDE SEQUENCE [LARGE SCALE GENOMIC DNA]</scope>
</reference>
<evidence type="ECO:0000256" key="5">
    <source>
        <dbReference type="ARBA" id="ARBA00022781"/>
    </source>
</evidence>
<evidence type="ECO:0000256" key="7">
    <source>
        <dbReference type="ARBA" id="ARBA00023136"/>
    </source>
</evidence>
<dbReference type="STRING" id="1618994.UX57_C0007G0019"/>
<dbReference type="GO" id="GO:0005886">
    <property type="term" value="C:plasma membrane"/>
    <property type="evidence" value="ECO:0007669"/>
    <property type="project" value="UniProtKB-SubCell"/>
</dbReference>
<evidence type="ECO:0000256" key="9">
    <source>
        <dbReference type="ARBA" id="ARBA00023310"/>
    </source>
</evidence>
<keyword evidence="4 10" id="KW-0813">Transport</keyword>
<evidence type="ECO:0000256" key="4">
    <source>
        <dbReference type="ARBA" id="ARBA00022448"/>
    </source>
</evidence>
<dbReference type="Proteomes" id="UP000034795">
    <property type="component" value="Unassembled WGS sequence"/>
</dbReference>
<dbReference type="EMBL" id="LCMS01000007">
    <property type="protein sequence ID" value="KKU40987.1"/>
    <property type="molecule type" value="Genomic_DNA"/>
</dbReference>
<comment type="similarity">
    <text evidence="3 10">Belongs to the ATPase gamma chain family.</text>
</comment>
<proteinExistence type="inferred from homology"/>
<evidence type="ECO:0000313" key="11">
    <source>
        <dbReference type="EMBL" id="KKU40987.1"/>
    </source>
</evidence>
<keyword evidence="6 10" id="KW-0406">Ion transport</keyword>
<dbReference type="AlphaFoldDB" id="A0A0G1Q807"/>
<dbReference type="Pfam" id="PF00231">
    <property type="entry name" value="ATP-synt"/>
    <property type="match status" value="1"/>
</dbReference>
<dbReference type="HAMAP" id="MF_00815">
    <property type="entry name" value="ATP_synth_gamma_bact"/>
    <property type="match status" value="1"/>
</dbReference>
<dbReference type="PRINTS" id="PR00126">
    <property type="entry name" value="ATPASEGAMMA"/>
</dbReference>
<keyword evidence="7 10" id="KW-0472">Membrane</keyword>
<keyword evidence="8 10" id="KW-0139">CF(1)</keyword>
<keyword evidence="9 10" id="KW-0066">ATP synthesis</keyword>
<keyword evidence="5 10" id="KW-0375">Hydrogen ion transport</keyword>
<name>A0A0G1Q807_9BACT</name>
<dbReference type="PANTHER" id="PTHR11693">
    <property type="entry name" value="ATP SYNTHASE GAMMA CHAIN"/>
    <property type="match status" value="1"/>
</dbReference>
<dbReference type="PANTHER" id="PTHR11693:SF22">
    <property type="entry name" value="ATP SYNTHASE SUBUNIT GAMMA, MITOCHONDRIAL"/>
    <property type="match status" value="1"/>
</dbReference>
<protein>
    <recommendedName>
        <fullName evidence="10">ATP synthase gamma chain</fullName>
    </recommendedName>
    <alternativeName>
        <fullName evidence="10">ATP synthase F1 sector gamma subunit</fullName>
    </alternativeName>
    <alternativeName>
        <fullName evidence="10">F-ATPase gamma subunit</fullName>
    </alternativeName>
</protein>
<dbReference type="NCBIfam" id="TIGR01146">
    <property type="entry name" value="ATPsyn_F1gamma"/>
    <property type="match status" value="1"/>
</dbReference>
<accession>A0A0G1Q807</accession>
<comment type="subcellular location">
    <subcellularLocation>
        <location evidence="10">Cell membrane</location>
        <topology evidence="10">Peripheral membrane protein</topology>
    </subcellularLocation>
    <subcellularLocation>
        <location evidence="2">Membrane</location>
        <topology evidence="2">Peripheral membrane protein</topology>
    </subcellularLocation>
</comment>
<dbReference type="Gene3D" id="3.40.1380.10">
    <property type="match status" value="1"/>
</dbReference>
<gene>
    <name evidence="10" type="primary">atpG</name>
    <name evidence="11" type="ORF">UX57_C0007G0019</name>
</gene>
<evidence type="ECO:0000256" key="6">
    <source>
        <dbReference type="ARBA" id="ARBA00023065"/>
    </source>
</evidence>